<dbReference type="Proteomes" id="UP000243406">
    <property type="component" value="Unassembled WGS sequence"/>
</dbReference>
<dbReference type="PIRSF" id="PIRSF001439">
    <property type="entry name" value="CryM"/>
    <property type="match status" value="1"/>
</dbReference>
<keyword evidence="3" id="KW-1185">Reference proteome</keyword>
<dbReference type="AlphaFoldDB" id="A0A1T5A3Y7"/>
<reference evidence="3" key="1">
    <citation type="submission" date="2017-02" db="EMBL/GenBank/DDBJ databases">
        <authorList>
            <person name="Varghese N."/>
            <person name="Submissions S."/>
        </authorList>
    </citation>
    <scope>NUCLEOTIDE SEQUENCE [LARGE SCALE GENOMIC DNA]</scope>
    <source>
        <strain evidence="3">ATCC 35199</strain>
    </source>
</reference>
<name>A0A1T5A3Y7_9FIRM</name>
<dbReference type="InterPro" id="IPR003462">
    <property type="entry name" value="ODC_Mu_crystall"/>
</dbReference>
<dbReference type="SUPFAM" id="SSF51735">
    <property type="entry name" value="NAD(P)-binding Rossmann-fold domains"/>
    <property type="match status" value="1"/>
</dbReference>
<proteinExistence type="inferred from homology"/>
<dbReference type="GO" id="GO:0016491">
    <property type="term" value="F:oxidoreductase activity"/>
    <property type="evidence" value="ECO:0007669"/>
    <property type="project" value="UniProtKB-ARBA"/>
</dbReference>
<dbReference type="FunFam" id="3.40.50.720:FF:000311">
    <property type="entry name" value="Ornithine cyclodeaminase"/>
    <property type="match status" value="1"/>
</dbReference>
<dbReference type="PANTHER" id="PTHR13812:SF19">
    <property type="entry name" value="KETIMINE REDUCTASE MU-CRYSTALLIN"/>
    <property type="match status" value="1"/>
</dbReference>
<sequence>MHKIFVLSEDDTRQLLELEEVIEGIENVYKEKSSGSGKVFPLVFHEFEKGVADMDIKSGTLDKMGVYGLKLVSWFGNNPSKGLPSLSGIVMLFDSSTGLPIGTISAEHMTGMRTGAAGAIGAKYLARNNSEVMLMVGSGHQASYQIRAMQTVIKGLKKVFVYDPINFESAKGFISKFEYKLDSIEYIPVQDLETSVANSDIIVTATPSKKPLIMKEWVKAGTHFSCMGSDMSGKQEIDENILKSAKLFTDDILQSVSVGEFEVGINNGTITKEDIICEIGDVLNGEYDGRTSDNDITVFDSTGIGLQDIAAGYIAIQKAKKINIGTEVKF</sequence>
<evidence type="ECO:0000313" key="2">
    <source>
        <dbReference type="EMBL" id="SKB29712.1"/>
    </source>
</evidence>
<evidence type="ECO:0000256" key="1">
    <source>
        <dbReference type="ARBA" id="ARBA00008903"/>
    </source>
</evidence>
<dbReference type="InterPro" id="IPR023401">
    <property type="entry name" value="ODC_N"/>
</dbReference>
<dbReference type="Pfam" id="PF02423">
    <property type="entry name" value="OCD_Mu_crystall"/>
    <property type="match status" value="1"/>
</dbReference>
<gene>
    <name evidence="2" type="ORF">SAMN02745120_0745</name>
</gene>
<dbReference type="PANTHER" id="PTHR13812">
    <property type="entry name" value="KETIMINE REDUCTASE MU-CRYSTALLIN"/>
    <property type="match status" value="1"/>
</dbReference>
<dbReference type="GO" id="GO:0019752">
    <property type="term" value="P:carboxylic acid metabolic process"/>
    <property type="evidence" value="ECO:0007669"/>
    <property type="project" value="UniProtKB-ARBA"/>
</dbReference>
<dbReference type="Gene3D" id="3.30.1780.10">
    <property type="entry name" value="ornithine cyclodeaminase, domain 1"/>
    <property type="match status" value="1"/>
</dbReference>
<accession>A0A1T5A3Y7</accession>
<protein>
    <submittedName>
        <fullName evidence="2">Ornithine cyclodeaminase</fullName>
    </submittedName>
</protein>
<dbReference type="InterPro" id="IPR036291">
    <property type="entry name" value="NAD(P)-bd_dom_sf"/>
</dbReference>
<evidence type="ECO:0000313" key="3">
    <source>
        <dbReference type="Proteomes" id="UP000243406"/>
    </source>
</evidence>
<organism evidence="2 3">
    <name type="scientific">Acetoanaerobium noterae</name>
    <dbReference type="NCBI Taxonomy" id="745369"/>
    <lineage>
        <taxon>Bacteria</taxon>
        <taxon>Bacillati</taxon>
        <taxon>Bacillota</taxon>
        <taxon>Clostridia</taxon>
        <taxon>Peptostreptococcales</taxon>
        <taxon>Filifactoraceae</taxon>
        <taxon>Acetoanaerobium</taxon>
    </lineage>
</organism>
<dbReference type="Gene3D" id="3.40.50.720">
    <property type="entry name" value="NAD(P)-binding Rossmann-like Domain"/>
    <property type="match status" value="1"/>
</dbReference>
<comment type="similarity">
    <text evidence="1">Belongs to the ornithine cyclodeaminase/mu-crystallin family.</text>
</comment>
<dbReference type="EMBL" id="FUYN01000001">
    <property type="protein sequence ID" value="SKB29712.1"/>
    <property type="molecule type" value="Genomic_DNA"/>
</dbReference>
<dbReference type="GO" id="GO:0005737">
    <property type="term" value="C:cytoplasm"/>
    <property type="evidence" value="ECO:0007669"/>
    <property type="project" value="TreeGrafter"/>
</dbReference>
<dbReference type="RefSeq" id="WP_079588693.1">
    <property type="nucleotide sequence ID" value="NZ_FUYN01000001.1"/>
</dbReference>
<dbReference type="OrthoDB" id="9792005at2"/>